<feature type="domain" description="Fatty acid hydroxylase" evidence="8">
    <location>
        <begin position="83"/>
        <end position="216"/>
    </location>
</feature>
<dbReference type="InterPro" id="IPR051689">
    <property type="entry name" value="Sterol_desaturase/TMEM195"/>
</dbReference>
<comment type="caution">
    <text evidence="9">The sequence shown here is derived from an EMBL/GenBank/DDBJ whole genome shotgun (WGS) entry which is preliminary data.</text>
</comment>
<dbReference type="EC" id="1.-.-.-" evidence="9"/>
<keyword evidence="6 7" id="KW-0472">Membrane</keyword>
<dbReference type="PANTHER" id="PTHR21624:SF1">
    <property type="entry name" value="ALKYLGLYCEROL MONOOXYGENASE"/>
    <property type="match status" value="1"/>
</dbReference>
<dbReference type="RefSeq" id="WP_380624081.1">
    <property type="nucleotide sequence ID" value="NZ_JBHSDK010000028.1"/>
</dbReference>
<organism evidence="9 10">
    <name type="scientific">Salininema proteolyticum</name>
    <dbReference type="NCBI Taxonomy" id="1607685"/>
    <lineage>
        <taxon>Bacteria</taxon>
        <taxon>Bacillati</taxon>
        <taxon>Actinomycetota</taxon>
        <taxon>Actinomycetes</taxon>
        <taxon>Glycomycetales</taxon>
        <taxon>Glycomycetaceae</taxon>
        <taxon>Salininema</taxon>
    </lineage>
</organism>
<feature type="transmembrane region" description="Helical" evidence="7">
    <location>
        <begin position="46"/>
        <end position="68"/>
    </location>
</feature>
<accession>A0ABV8U3L1</accession>
<evidence type="ECO:0000256" key="7">
    <source>
        <dbReference type="SAM" id="Phobius"/>
    </source>
</evidence>
<feature type="transmembrane region" description="Helical" evidence="7">
    <location>
        <begin position="80"/>
        <end position="97"/>
    </location>
</feature>
<keyword evidence="10" id="KW-1185">Reference proteome</keyword>
<dbReference type="GO" id="GO:0016491">
    <property type="term" value="F:oxidoreductase activity"/>
    <property type="evidence" value="ECO:0007669"/>
    <property type="project" value="UniProtKB-KW"/>
</dbReference>
<keyword evidence="4 9" id="KW-0560">Oxidoreductase</keyword>
<comment type="subcellular location">
    <subcellularLocation>
        <location evidence="1">Endomembrane system</location>
        <topology evidence="1">Multi-pass membrane protein</topology>
    </subcellularLocation>
</comment>
<evidence type="ECO:0000256" key="4">
    <source>
        <dbReference type="ARBA" id="ARBA00023002"/>
    </source>
</evidence>
<keyword evidence="3 7" id="KW-1133">Transmembrane helix</keyword>
<dbReference type="Pfam" id="PF04116">
    <property type="entry name" value="FA_hydroxylase"/>
    <property type="match status" value="1"/>
</dbReference>
<dbReference type="PANTHER" id="PTHR21624">
    <property type="entry name" value="STEROL DESATURASE-RELATED PROTEIN"/>
    <property type="match status" value="1"/>
</dbReference>
<keyword evidence="5" id="KW-0443">Lipid metabolism</keyword>
<keyword evidence="2 7" id="KW-0812">Transmembrane</keyword>
<evidence type="ECO:0000256" key="3">
    <source>
        <dbReference type="ARBA" id="ARBA00022989"/>
    </source>
</evidence>
<reference evidence="10" key="1">
    <citation type="journal article" date="2019" name="Int. J. Syst. Evol. Microbiol.">
        <title>The Global Catalogue of Microorganisms (GCM) 10K type strain sequencing project: providing services to taxonomists for standard genome sequencing and annotation.</title>
        <authorList>
            <consortium name="The Broad Institute Genomics Platform"/>
            <consortium name="The Broad Institute Genome Sequencing Center for Infectious Disease"/>
            <person name="Wu L."/>
            <person name="Ma J."/>
        </authorList>
    </citation>
    <scope>NUCLEOTIDE SEQUENCE [LARGE SCALE GENOMIC DNA]</scope>
    <source>
        <strain evidence="10">IBRC-M 10908</strain>
    </source>
</reference>
<evidence type="ECO:0000313" key="9">
    <source>
        <dbReference type="EMBL" id="MFC4337268.1"/>
    </source>
</evidence>
<evidence type="ECO:0000256" key="2">
    <source>
        <dbReference type="ARBA" id="ARBA00022692"/>
    </source>
</evidence>
<dbReference type="Proteomes" id="UP001595823">
    <property type="component" value="Unassembled WGS sequence"/>
</dbReference>
<name>A0ABV8U3L1_9ACTN</name>
<evidence type="ECO:0000259" key="8">
    <source>
        <dbReference type="Pfam" id="PF04116"/>
    </source>
</evidence>
<evidence type="ECO:0000256" key="1">
    <source>
        <dbReference type="ARBA" id="ARBA00004127"/>
    </source>
</evidence>
<dbReference type="EMBL" id="JBHSDK010000028">
    <property type="protein sequence ID" value="MFC4337268.1"/>
    <property type="molecule type" value="Genomic_DNA"/>
</dbReference>
<sequence>MIDATLYAIPFFLLFILVEALSFKFKPDEDQVGYSAKDSTTSLTMGAGYAVVMFGWKFVVVVVYAAAFSLSPFELSPANPLTWVLLFFMDDFVYYWYHRTHHRVRVLWASHVVHHSSEYFNFTTALRQPWTALTSMPFWIPLALAGIPPWMILLQQSLNLIYQFFVHTERVDKLWRPLEFTLNTPSHHRSHHGSNEKYLDCNYGGILIVWDRMFGSFVPESSTPTYGLTTNIRTFNPVKVAFHEYASIGRDVKGGGTWRERLGYVFGPPGWKPTEESPEPGRTEAGV</sequence>
<dbReference type="InterPro" id="IPR006694">
    <property type="entry name" value="Fatty_acid_hydroxylase"/>
</dbReference>
<feature type="transmembrane region" description="Helical" evidence="7">
    <location>
        <begin position="6"/>
        <end position="25"/>
    </location>
</feature>
<evidence type="ECO:0000313" key="10">
    <source>
        <dbReference type="Proteomes" id="UP001595823"/>
    </source>
</evidence>
<evidence type="ECO:0000256" key="5">
    <source>
        <dbReference type="ARBA" id="ARBA00023098"/>
    </source>
</evidence>
<evidence type="ECO:0000256" key="6">
    <source>
        <dbReference type="ARBA" id="ARBA00023136"/>
    </source>
</evidence>
<protein>
    <submittedName>
        <fullName evidence="9">Sterol desaturase family protein</fullName>
        <ecNumber evidence="9">1.-.-.-</ecNumber>
    </submittedName>
</protein>
<proteinExistence type="predicted"/>
<gene>
    <name evidence="9" type="ORF">ACFPET_18880</name>
</gene>